<dbReference type="InterPro" id="IPR043701">
    <property type="entry name" value="Yju2"/>
</dbReference>
<dbReference type="AlphaFoldDB" id="A0AAD2D1V7"/>
<dbReference type="GO" id="GO:0046872">
    <property type="term" value="F:metal ion binding"/>
    <property type="evidence" value="ECO:0007669"/>
    <property type="project" value="UniProtKB-KW"/>
</dbReference>
<dbReference type="Pfam" id="PF04502">
    <property type="entry name" value="Saf4_Yju2"/>
    <property type="match status" value="1"/>
</dbReference>
<evidence type="ECO:0000256" key="2">
    <source>
        <dbReference type="ARBA" id="ARBA00022664"/>
    </source>
</evidence>
<keyword evidence="2" id="KW-0507">mRNA processing</keyword>
<comment type="caution">
    <text evidence="9">The sequence shown here is derived from an EMBL/GenBank/DDBJ whole genome shotgun (WGS) entry which is preliminary data.</text>
</comment>
<evidence type="ECO:0000256" key="8">
    <source>
        <dbReference type="HAMAP-Rule" id="MF_03226"/>
    </source>
</evidence>
<evidence type="ECO:0000256" key="7">
    <source>
        <dbReference type="ARBA" id="ARBA00023242"/>
    </source>
</evidence>
<evidence type="ECO:0000313" key="9">
    <source>
        <dbReference type="EMBL" id="CAI2376748.1"/>
    </source>
</evidence>
<feature type="binding site" evidence="8">
    <location>
        <position position="58"/>
    </location>
    <ligand>
        <name>Zn(2+)</name>
        <dbReference type="ChEBI" id="CHEBI:29105"/>
    </ligand>
</feature>
<feature type="binding site" evidence="8">
    <location>
        <position position="95"/>
    </location>
    <ligand>
        <name>Zn(2+)</name>
        <dbReference type="ChEBI" id="CHEBI:29105"/>
    </ligand>
</feature>
<proteinExistence type="inferred from homology"/>
<organism evidence="9 10">
    <name type="scientific">Euplotes crassus</name>
    <dbReference type="NCBI Taxonomy" id="5936"/>
    <lineage>
        <taxon>Eukaryota</taxon>
        <taxon>Sar</taxon>
        <taxon>Alveolata</taxon>
        <taxon>Ciliophora</taxon>
        <taxon>Intramacronucleata</taxon>
        <taxon>Spirotrichea</taxon>
        <taxon>Hypotrichia</taxon>
        <taxon>Euplotida</taxon>
        <taxon>Euplotidae</taxon>
        <taxon>Moneuplotes</taxon>
    </lineage>
</organism>
<evidence type="ECO:0000256" key="3">
    <source>
        <dbReference type="ARBA" id="ARBA00022723"/>
    </source>
</evidence>
<dbReference type="EMBL" id="CAMPGE010018321">
    <property type="protein sequence ID" value="CAI2376748.1"/>
    <property type="molecule type" value="Genomic_DNA"/>
</dbReference>
<dbReference type="PANTHER" id="PTHR12111">
    <property type="entry name" value="SPLICING FACTOR YJU2"/>
    <property type="match status" value="1"/>
</dbReference>
<feature type="binding site" evidence="8">
    <location>
        <position position="92"/>
    </location>
    <ligand>
        <name>Zn(2+)</name>
        <dbReference type="ChEBI" id="CHEBI:29105"/>
    </ligand>
</feature>
<gene>
    <name evidence="9" type="ORF">ECRASSUSDP1_LOCUS18123</name>
</gene>
<comment type="subcellular location">
    <subcellularLocation>
        <location evidence="1 8">Nucleus</location>
    </subcellularLocation>
</comment>
<name>A0AAD2D1V7_EUPCR</name>
<keyword evidence="5 8" id="KW-0862">Zinc</keyword>
<keyword evidence="3 8" id="KW-0479">Metal-binding</keyword>
<comment type="function">
    <text evidence="8">Part of the spliceosome which catalyzes two sequential transesterification reactions, first the excision of the non-coding intron from pre-mRNA and then the ligation of the coding exons to form the mature mRNA. Plays a role in stabilizing the structure of the spliceosome catalytic core and docking of the branch helix into the active site, producing 5'-exon and lariat intron-3'-intermediates.</text>
</comment>
<dbReference type="PANTHER" id="PTHR12111:SF1">
    <property type="entry name" value="SPLICING FACTOR YJU2"/>
    <property type="match status" value="1"/>
</dbReference>
<dbReference type="GO" id="GO:0000349">
    <property type="term" value="P:generation of catalytic spliceosome for first transesterification step"/>
    <property type="evidence" value="ECO:0007669"/>
    <property type="project" value="UniProtKB-UniRule"/>
</dbReference>
<sequence>MAERKVLVKYYPPDFDPDKLYKAKKLRDMVPKKEQSEGKKKGVSVRMMLPMSVRCKTCGEFMKIGTKFNMRKATVEDEDYLGIAIYRFHWKCKRCSGELTMKTDPKNSDYVCEFGATRNYEPWRDQRCAETAKAAVRKLEEQNDILKSLENKTYDSKREMEILDNLEEVRHLNKRHANVNHEDMIEASRKQYMQSLQEDVLQKDAKEQFSKLRRKREEMMEQDAIFERKEEDDEKKCNQWCSQTQSKVLAGQYLKDLLCS</sequence>
<dbReference type="Proteomes" id="UP001295684">
    <property type="component" value="Unassembled WGS sequence"/>
</dbReference>
<dbReference type="HAMAP" id="MF_03226">
    <property type="entry name" value="YJU2"/>
    <property type="match status" value="1"/>
</dbReference>
<keyword evidence="10" id="KW-1185">Reference proteome</keyword>
<evidence type="ECO:0000256" key="1">
    <source>
        <dbReference type="ARBA" id="ARBA00004123"/>
    </source>
</evidence>
<comment type="subunit">
    <text evidence="8">Component of the spliceosome. Present in the activated B complex, the catalytically activated B* complex which catalyzes the branching, the catalytic step 1 C complex catalyzing the exon ligation, and the postcatalytic P complex containing the ligated exons (mRNA) and the excised lariat intron.</text>
</comment>
<protein>
    <recommendedName>
        <fullName evidence="8">Splicing factor YJU2</fullName>
    </recommendedName>
</protein>
<keyword evidence="4 8" id="KW-0747">Spliceosome</keyword>
<dbReference type="InterPro" id="IPR007590">
    <property type="entry name" value="Saf4/Yju2"/>
</dbReference>
<keyword evidence="6" id="KW-0508">mRNA splicing</keyword>
<evidence type="ECO:0000256" key="6">
    <source>
        <dbReference type="ARBA" id="ARBA00023187"/>
    </source>
</evidence>
<evidence type="ECO:0000256" key="4">
    <source>
        <dbReference type="ARBA" id="ARBA00022728"/>
    </source>
</evidence>
<accession>A0AAD2D1V7</accession>
<evidence type="ECO:0000256" key="5">
    <source>
        <dbReference type="ARBA" id="ARBA00022833"/>
    </source>
</evidence>
<comment type="similarity">
    <text evidence="8">Belongs to the CWC16 family. YJU2 subfamily.</text>
</comment>
<feature type="binding site" evidence="8">
    <location>
        <position position="55"/>
    </location>
    <ligand>
        <name>Zn(2+)</name>
        <dbReference type="ChEBI" id="CHEBI:29105"/>
    </ligand>
</feature>
<dbReference type="GO" id="GO:0071006">
    <property type="term" value="C:U2-type catalytic step 1 spliceosome"/>
    <property type="evidence" value="ECO:0007669"/>
    <property type="project" value="UniProtKB-UniRule"/>
</dbReference>
<evidence type="ECO:0000313" key="10">
    <source>
        <dbReference type="Proteomes" id="UP001295684"/>
    </source>
</evidence>
<reference evidence="9" key="1">
    <citation type="submission" date="2023-07" db="EMBL/GenBank/DDBJ databases">
        <authorList>
            <consortium name="AG Swart"/>
            <person name="Singh M."/>
            <person name="Singh A."/>
            <person name="Seah K."/>
            <person name="Emmerich C."/>
        </authorList>
    </citation>
    <scope>NUCLEOTIDE SEQUENCE</scope>
    <source>
        <strain evidence="9">DP1</strain>
    </source>
</reference>
<keyword evidence="7 8" id="KW-0539">Nucleus</keyword>